<dbReference type="EMBL" id="VOXD01000021">
    <property type="protein sequence ID" value="TXF88548.1"/>
    <property type="molecule type" value="Genomic_DNA"/>
</dbReference>
<evidence type="ECO:0000313" key="14">
    <source>
        <dbReference type="EMBL" id="TXF90171.1"/>
    </source>
</evidence>
<dbReference type="EMBL" id="VOXD01000017">
    <property type="protein sequence ID" value="TXF89085.1"/>
    <property type="molecule type" value="Genomic_DNA"/>
</dbReference>
<accession>A0A5C7F2V1</accession>
<proteinExistence type="predicted"/>
<evidence type="ECO:0000313" key="12">
    <source>
        <dbReference type="EMBL" id="TXF88742.1"/>
    </source>
</evidence>
<organism evidence="5 15">
    <name type="scientific">Neolewinella aurantiaca</name>
    <dbReference type="NCBI Taxonomy" id="2602767"/>
    <lineage>
        <taxon>Bacteria</taxon>
        <taxon>Pseudomonadati</taxon>
        <taxon>Bacteroidota</taxon>
        <taxon>Saprospiria</taxon>
        <taxon>Saprospirales</taxon>
        <taxon>Lewinellaceae</taxon>
        <taxon>Neolewinella</taxon>
    </lineage>
</organism>
<evidence type="ECO:0000259" key="1">
    <source>
        <dbReference type="Pfam" id="PF13340"/>
    </source>
</evidence>
<sequence length="45" mass="5469">MTKQWTRLTDSQWNEVKDYLPINRKTKHQLRDVLDAILWLVRTGT</sequence>
<evidence type="ECO:0000313" key="9">
    <source>
        <dbReference type="EMBL" id="TXF87647.1"/>
    </source>
</evidence>
<dbReference type="EMBL" id="VOXD01000075">
    <property type="protein sequence ID" value="TXF81855.1"/>
    <property type="molecule type" value="Genomic_DNA"/>
</dbReference>
<dbReference type="Proteomes" id="UP000321907">
    <property type="component" value="Unassembled WGS sequence"/>
</dbReference>
<evidence type="ECO:0000313" key="15">
    <source>
        <dbReference type="Proteomes" id="UP000321907"/>
    </source>
</evidence>
<evidence type="ECO:0000313" key="8">
    <source>
        <dbReference type="EMBL" id="TXF87095.1"/>
    </source>
</evidence>
<evidence type="ECO:0000313" key="11">
    <source>
        <dbReference type="EMBL" id="TXF88662.1"/>
    </source>
</evidence>
<dbReference type="EMBL" id="VOXD01000084">
    <property type="protein sequence ID" value="TXF81188.1"/>
    <property type="molecule type" value="Genomic_DNA"/>
</dbReference>
<dbReference type="Pfam" id="PF13340">
    <property type="entry name" value="DUF4096"/>
    <property type="match status" value="1"/>
</dbReference>
<dbReference type="EMBL" id="VOXD01000056">
    <property type="protein sequence ID" value="TXF83893.1"/>
    <property type="molecule type" value="Genomic_DNA"/>
</dbReference>
<dbReference type="EMBL" id="VOXD01000087">
    <property type="protein sequence ID" value="TXF81085.1"/>
    <property type="molecule type" value="Genomic_DNA"/>
</dbReference>
<dbReference type="EMBL" id="VOXD01000020">
    <property type="protein sequence ID" value="TXF88742.1"/>
    <property type="molecule type" value="Genomic_DNA"/>
</dbReference>
<dbReference type="EMBL" id="VOXD01000041">
    <property type="protein sequence ID" value="TXF86255.1"/>
    <property type="molecule type" value="Genomic_DNA"/>
</dbReference>
<reference evidence="5 15" key="1">
    <citation type="submission" date="2019-08" db="EMBL/GenBank/DDBJ databases">
        <title>Lewinella sp. strain SSH13 Genome sequencing and assembly.</title>
        <authorList>
            <person name="Kim I."/>
        </authorList>
    </citation>
    <scope>NUCLEOTIDE SEQUENCE [LARGE SCALE GENOMIC DNA]</scope>
    <source>
        <strain evidence="5 15">SSH13</strain>
    </source>
</reference>
<evidence type="ECO:0000313" key="10">
    <source>
        <dbReference type="EMBL" id="TXF88548.1"/>
    </source>
</evidence>
<keyword evidence="15" id="KW-1185">Reference proteome</keyword>
<dbReference type="OrthoDB" id="1270539at2"/>
<name>A0A5C7F2V1_9BACT</name>
<gene>
    <name evidence="14" type="ORF">FUA23_08010</name>
    <name evidence="13" type="ORF">FUA23_12420</name>
    <name evidence="11" type="ORF">FUA23_13425</name>
    <name evidence="12" type="ORF">FUA23_13850</name>
    <name evidence="10" type="ORF">FUA23_13855</name>
    <name evidence="9" type="ORF">FUA23_18280</name>
    <name evidence="8" type="ORF">FUA23_18555</name>
    <name evidence="7" type="ORF">FUA23_19630</name>
    <name evidence="6" type="ORF">FUA23_21400</name>
    <name evidence="5" type="ORF">FUA23_21905</name>
    <name evidence="4" type="ORF">FUA23_22050</name>
    <name evidence="3" type="ORF">FUA23_22080</name>
    <name evidence="2" type="ORF">FUA23_22180</name>
</gene>
<evidence type="ECO:0000313" key="3">
    <source>
        <dbReference type="EMBL" id="TXF81085.1"/>
    </source>
</evidence>
<evidence type="ECO:0000313" key="2">
    <source>
        <dbReference type="EMBL" id="TXF80794.1"/>
    </source>
</evidence>
<dbReference type="InterPro" id="IPR025161">
    <property type="entry name" value="IS402-like_dom"/>
</dbReference>
<evidence type="ECO:0000313" key="6">
    <source>
        <dbReference type="EMBL" id="TXF83893.1"/>
    </source>
</evidence>
<dbReference type="EMBL" id="VOXD01000036">
    <property type="protein sequence ID" value="TXF87095.1"/>
    <property type="molecule type" value="Genomic_DNA"/>
</dbReference>
<evidence type="ECO:0000313" key="4">
    <source>
        <dbReference type="EMBL" id="TXF81188.1"/>
    </source>
</evidence>
<protein>
    <submittedName>
        <fullName evidence="5">Transposase</fullName>
    </submittedName>
</protein>
<dbReference type="EMBL" id="VOXD01000020">
    <property type="protein sequence ID" value="TXF88662.1"/>
    <property type="molecule type" value="Genomic_DNA"/>
</dbReference>
<dbReference type="EMBL" id="VOXD01000034">
    <property type="protein sequence ID" value="TXF87647.1"/>
    <property type="molecule type" value="Genomic_DNA"/>
</dbReference>
<feature type="non-terminal residue" evidence="5">
    <location>
        <position position="45"/>
    </location>
</feature>
<evidence type="ECO:0000313" key="7">
    <source>
        <dbReference type="EMBL" id="TXF86255.1"/>
    </source>
</evidence>
<dbReference type="AlphaFoldDB" id="A0A5C7F2V1"/>
<comment type="caution">
    <text evidence="5">The sequence shown here is derived from an EMBL/GenBank/DDBJ whole genome shotgun (WGS) entry which is preliminary data.</text>
</comment>
<evidence type="ECO:0000313" key="5">
    <source>
        <dbReference type="EMBL" id="TXF81855.1"/>
    </source>
</evidence>
<feature type="domain" description="Insertion element IS402-like" evidence="1">
    <location>
        <begin position="8"/>
        <end position="44"/>
    </location>
</feature>
<dbReference type="EMBL" id="VOXD01000099">
    <property type="protein sequence ID" value="TXF80794.1"/>
    <property type="molecule type" value="Genomic_DNA"/>
</dbReference>
<evidence type="ECO:0000313" key="13">
    <source>
        <dbReference type="EMBL" id="TXF89085.1"/>
    </source>
</evidence>
<dbReference type="EMBL" id="VOXD01000009">
    <property type="protein sequence ID" value="TXF90171.1"/>
    <property type="molecule type" value="Genomic_DNA"/>
</dbReference>